<reference evidence="2" key="1">
    <citation type="submission" date="2022-06" db="EMBL/GenBank/DDBJ databases">
        <title>Aeoliella straminimaris, a novel planctomycete from sediments.</title>
        <authorList>
            <person name="Vitorino I.R."/>
            <person name="Lage O.M."/>
        </authorList>
    </citation>
    <scope>NUCLEOTIDE SEQUENCE</scope>
    <source>
        <strain evidence="2">ICT_H6.2</strain>
    </source>
</reference>
<dbReference type="RefSeq" id="WP_252854727.1">
    <property type="nucleotide sequence ID" value="NZ_JAMXLR010000076.1"/>
</dbReference>
<sequence>MPTIELTIRPRSSDPPEAVAWYLPGGNTAEWLEEIARWPTAHAAIRLIAIRESSGAEIAGAVAIPGDKKFATSGKCVPLARVGENLYLPVDAELFPALPRDEVVELLAAEYVYVWLPGRGLTAAESVDMLRVADLMELPVGAGVDWSQAVPGIAFAHRLIAILPDALPSFDDVIDEGRDDIGERAGELKDLPKSPNEPLSNVTGAAMRSAMRAAAVPAMGVGWMLSALGNIASLGGIRPGPSLTGGSRSGSGGLSNFANELFNKISQSLEAQRNKEIGRLLHMLESDPDQGLKFAIPFGGGGQHRGLATPGGRLGMRNVEFSLGRLGGGGAADFWNMSPDYQQRLITKYRELAARETRLGRHRRAAYIYAELLGDLRSAASTLEQGRHFREAAVLYKDKLNNASAAAECLERGELWNEAIEAYRQLGRHEKVGDLLTHIEQYEEAAAAYHLAADELKSRQDLLGAARIYEEKLNDCRLALDTLDAGWPSASQAQRCTAASFALRGRLGWHDEAKQRTAELSADAELLGRYADIAEMLANVFEHYPESEVQGEAARLSRNLIANRLRHAGLAEADQLVTVLLRLDPSDRLLRRDGWRFVDKRSDASQPLQPVLARTKKNQLQLVRRFELGLDGVWRSAISLGEFIIAAGVMEGRVVFARLHGNGEVEKCLTAWPRMAVPSDTAVVMHGGQSPLRVYSIGEPALPEKQVFSITGSGTGAVTAGTPRGLDVVWGVAAGKTGHTWAIANRDDPALVCVDSEGAVISTQSLLAAVDAPWDLVSHPIPMHATGDHLVIAVGYKLLSVKNGQVEQLEVLPDRVIELVGGSPYAAPVLAACMESGVAVVRLGYDGYVRTVAQDLQKPTALLNSGGFLIAADKGTIQSHELGGLKTYRSDKQGYAEANHSTGKPIAILPAEQTNRFTLVSETGVISVYEAKS</sequence>
<feature type="domain" description="MoxR-vWA-beta-propeller ternary system" evidence="1">
    <location>
        <begin position="5"/>
        <end position="175"/>
    </location>
</feature>
<proteinExistence type="predicted"/>
<dbReference type="Pfam" id="PF19919">
    <property type="entry name" value="bpX3"/>
    <property type="match status" value="1"/>
</dbReference>
<evidence type="ECO:0000259" key="1">
    <source>
        <dbReference type="Pfam" id="PF19919"/>
    </source>
</evidence>
<dbReference type="InterPro" id="IPR045551">
    <property type="entry name" value="bpX3"/>
</dbReference>
<comment type="caution">
    <text evidence="2">The sequence shown here is derived from an EMBL/GenBank/DDBJ whole genome shotgun (WGS) entry which is preliminary data.</text>
</comment>
<gene>
    <name evidence="2" type="ORF">NG895_22165</name>
</gene>
<evidence type="ECO:0000313" key="2">
    <source>
        <dbReference type="EMBL" id="MCO6046613.1"/>
    </source>
</evidence>
<dbReference type="Proteomes" id="UP001155241">
    <property type="component" value="Unassembled WGS sequence"/>
</dbReference>
<protein>
    <recommendedName>
        <fullName evidence="1">MoxR-vWA-beta-propeller ternary system domain-containing protein</fullName>
    </recommendedName>
</protein>
<keyword evidence="3" id="KW-1185">Reference proteome</keyword>
<name>A0A9X2FEC7_9BACT</name>
<organism evidence="2 3">
    <name type="scientific">Aeoliella straminimaris</name>
    <dbReference type="NCBI Taxonomy" id="2954799"/>
    <lineage>
        <taxon>Bacteria</taxon>
        <taxon>Pseudomonadati</taxon>
        <taxon>Planctomycetota</taxon>
        <taxon>Planctomycetia</taxon>
        <taxon>Pirellulales</taxon>
        <taxon>Lacipirellulaceae</taxon>
        <taxon>Aeoliella</taxon>
    </lineage>
</organism>
<accession>A0A9X2FEC7</accession>
<evidence type="ECO:0000313" key="3">
    <source>
        <dbReference type="Proteomes" id="UP001155241"/>
    </source>
</evidence>
<dbReference type="EMBL" id="JAMXLR010000076">
    <property type="protein sequence ID" value="MCO6046613.1"/>
    <property type="molecule type" value="Genomic_DNA"/>
</dbReference>
<dbReference type="AlphaFoldDB" id="A0A9X2FEC7"/>